<keyword evidence="1" id="KW-0472">Membrane</keyword>
<feature type="transmembrane region" description="Helical" evidence="1">
    <location>
        <begin position="65"/>
        <end position="83"/>
    </location>
</feature>
<feature type="transmembrane region" description="Helical" evidence="1">
    <location>
        <begin position="42"/>
        <end position="59"/>
    </location>
</feature>
<dbReference type="STRING" id="1852522.SAMN06295960_0937"/>
<dbReference type="AlphaFoldDB" id="A0A1X7IXL9"/>
<feature type="transmembrane region" description="Helical" evidence="1">
    <location>
        <begin position="95"/>
        <end position="115"/>
    </location>
</feature>
<gene>
    <name evidence="2" type="ORF">SAMN06295960_0937</name>
</gene>
<dbReference type="OrthoDB" id="2438344at2"/>
<evidence type="ECO:0000256" key="1">
    <source>
        <dbReference type="SAM" id="Phobius"/>
    </source>
</evidence>
<keyword evidence="3" id="KW-1185">Reference proteome</keyword>
<evidence type="ECO:0000313" key="2">
    <source>
        <dbReference type="EMBL" id="SMG19674.1"/>
    </source>
</evidence>
<protein>
    <submittedName>
        <fullName evidence="2">Uncharacterized protein</fullName>
    </submittedName>
</protein>
<dbReference type="RefSeq" id="WP_085493141.1">
    <property type="nucleotide sequence ID" value="NZ_FXAZ01000001.1"/>
</dbReference>
<evidence type="ECO:0000313" key="3">
    <source>
        <dbReference type="Proteomes" id="UP000193834"/>
    </source>
</evidence>
<proteinExistence type="predicted"/>
<accession>A0A1X7IXL9</accession>
<organism evidence="2 3">
    <name type="scientific">Paenibacillus aquistagni</name>
    <dbReference type="NCBI Taxonomy" id="1852522"/>
    <lineage>
        <taxon>Bacteria</taxon>
        <taxon>Bacillati</taxon>
        <taxon>Bacillota</taxon>
        <taxon>Bacilli</taxon>
        <taxon>Bacillales</taxon>
        <taxon>Paenibacillaceae</taxon>
        <taxon>Paenibacillus</taxon>
    </lineage>
</organism>
<dbReference type="Proteomes" id="UP000193834">
    <property type="component" value="Unassembled WGS sequence"/>
</dbReference>
<keyword evidence="1" id="KW-1133">Transmembrane helix</keyword>
<keyword evidence="1" id="KW-0812">Transmembrane</keyword>
<name>A0A1X7IXL9_9BACL</name>
<reference evidence="2 3" key="1">
    <citation type="submission" date="2017-04" db="EMBL/GenBank/DDBJ databases">
        <authorList>
            <person name="Afonso C.L."/>
            <person name="Miller P.J."/>
            <person name="Scott M.A."/>
            <person name="Spackman E."/>
            <person name="Goraichik I."/>
            <person name="Dimitrov K.M."/>
            <person name="Suarez D.L."/>
            <person name="Swayne D.E."/>
        </authorList>
    </citation>
    <scope>NUCLEOTIDE SEQUENCE [LARGE SCALE GENOMIC DNA]</scope>
    <source>
        <strain evidence="2 3">11</strain>
    </source>
</reference>
<sequence length="240" mass="28066">MNVIIQHMPVNILSIWFNIMGWGMIILWIIIRYRKQKEKPAIWKAVLAALAGIISFSWNMMLMDMVVRIAVLPLGVWILHFFLRKHRYEIYCQYAWIGFWSNYIFLAAMLLSTMIHSVMYPINNADTYLANVEQAVLIPTHPTAPQAVLHPKQLRSLIPKLEQAEDQTYTWYSQTSTKGKPDYQMERFPYVVINTHARWGSGLQSMVYLERDGKGLLITTEKRQFYYRSEEPLVEMGGGE</sequence>
<dbReference type="EMBL" id="FXAZ01000001">
    <property type="protein sequence ID" value="SMG19674.1"/>
    <property type="molecule type" value="Genomic_DNA"/>
</dbReference>
<feature type="transmembrane region" description="Helical" evidence="1">
    <location>
        <begin position="12"/>
        <end position="30"/>
    </location>
</feature>